<evidence type="ECO:0000259" key="2">
    <source>
        <dbReference type="Pfam" id="PF02518"/>
    </source>
</evidence>
<dbReference type="SUPFAM" id="SSF55874">
    <property type="entry name" value="ATPase domain of HSP90 chaperone/DNA topoisomerase II/histidine kinase"/>
    <property type="match status" value="1"/>
</dbReference>
<keyword evidence="1" id="KW-1133">Transmembrane helix</keyword>
<comment type="caution">
    <text evidence="5">The sequence shown here is derived from an EMBL/GenBank/DDBJ whole genome shotgun (WGS) entry which is preliminary data.</text>
</comment>
<keyword evidence="1" id="KW-0812">Transmembrane</keyword>
<dbReference type="RefSeq" id="WP_120709707.1">
    <property type="nucleotide sequence ID" value="NZ_RBCJ01000001.1"/>
</dbReference>
<feature type="transmembrane region" description="Helical" evidence="1">
    <location>
        <begin position="807"/>
        <end position="825"/>
    </location>
</feature>
<dbReference type="InterPro" id="IPR011110">
    <property type="entry name" value="Reg_prop"/>
</dbReference>
<dbReference type="InterPro" id="IPR003594">
    <property type="entry name" value="HATPase_dom"/>
</dbReference>
<proteinExistence type="predicted"/>
<name>A0A3B0CH86_9FLAO</name>
<dbReference type="Pfam" id="PF07494">
    <property type="entry name" value="Reg_prop"/>
    <property type="match status" value="1"/>
</dbReference>
<dbReference type="Pfam" id="PF06580">
    <property type="entry name" value="His_kinase"/>
    <property type="match status" value="1"/>
</dbReference>
<evidence type="ECO:0008006" key="7">
    <source>
        <dbReference type="Google" id="ProtNLM"/>
    </source>
</evidence>
<dbReference type="InterPro" id="IPR011123">
    <property type="entry name" value="Y_Y_Y"/>
</dbReference>
<dbReference type="EMBL" id="RBCJ01000001">
    <property type="protein sequence ID" value="RKN82516.1"/>
    <property type="molecule type" value="Genomic_DNA"/>
</dbReference>
<evidence type="ECO:0000313" key="6">
    <source>
        <dbReference type="Proteomes" id="UP000276603"/>
    </source>
</evidence>
<dbReference type="SUPFAM" id="SSF63829">
    <property type="entry name" value="Calcium-dependent phosphotriesterase"/>
    <property type="match status" value="1"/>
</dbReference>
<dbReference type="PANTHER" id="PTHR34220">
    <property type="entry name" value="SENSOR HISTIDINE KINASE YPDA"/>
    <property type="match status" value="1"/>
</dbReference>
<feature type="domain" description="Histidine kinase/HSP90-like ATPase" evidence="2">
    <location>
        <begin position="944"/>
        <end position="1053"/>
    </location>
</feature>
<sequence>MHKILTYSIIVQALIFNGLYAQDYTIRDIMVNTNGESHKDINIIQVDHEGFLWYSTYNGIVKDFETHSVLSTFVDEDGGNPPKIGFTIFIDNQHRIWVSTQTGIFVSNESLDDNFNRIKFKPFLRGENLSGNSYIEDCDGNIWIVGADNIILKVDSTFEVEKYQIEALKPTYALSDYYKREFLFFEKIIDCDKILCRQGRKLFILEKGEVRLIADYTSTKNYEMMGYFHPEWTFNGGDGILITPNGELLPKSKEIRYTYEGNVFESHFIEDLDIQVTNLPFQEMIPITENGNPILKDYADLIGIDGLGKNVSLFKLIETNGNFQLKKTYEIPFPFWVEDLVIDKNDVIHVSNYDRISKIKFSKNNFDRILYGNGKRVISTRGLLELPNKEILAATYSGVFKITHSENDFIQSPYITENVFPQLSYLRSFVKASDSTAWCLGENRMIAEINFLSEEINGQYYFKKDWELGQLRYYDILKSSDSTLFLASNFGLQEFNLKQKKFRELNIPPVENARELFIRDLHRTGDKLYIGTDANGLFIQDLDSNTFLSLANDSINKGLTLPTNKVYTVLTDQEENLWLGTDKGAVYIDKDLKTTTVLDGADGLTNLNVVGILEDADENIWFSTYDGLYRYQKDLKKVTAFYVEDGLSFNDFNQNAYYKTSNNALFFGGVRGLVAFDHIDNPVQSQDLRIFPTKFEYYDRDEKKDVEVDVLNKGNYSFSLPYSKNSFSVTYSINDCYNTENNKYAYSLEGVTNDWVDLGSQTTLKLLSIPPGDYVLRIKGLNPAGVESANVLNYDIHVAQVFYRRPWVQAITVLFLLGLVGLILYNHSKRERKKHELRLTLVELERKTLRAQMNPHFIFNALNGIRKTVKEGKLSKLDDYITNFSSLMRLTLDLTRNENILLSKEIRYIENYVALTNTKSEHKIDLVVQCGPDIDVEDIFIPSMVLQPIVENSIVHGFTEDQSEKSITIKIERSKRTGRLILTIQDNGIGISGAKNKEHTDNGHQSYATQILHERLTLLNQIRKKGHGYEIEIKDITDEKRTGAVVTIKIPFQI</sequence>
<dbReference type="Pfam" id="PF02518">
    <property type="entry name" value="HATPase_c"/>
    <property type="match status" value="1"/>
</dbReference>
<evidence type="ECO:0000313" key="5">
    <source>
        <dbReference type="EMBL" id="RKN82516.1"/>
    </source>
</evidence>
<dbReference type="Gene3D" id="2.60.40.10">
    <property type="entry name" value="Immunoglobulins"/>
    <property type="match status" value="1"/>
</dbReference>
<reference evidence="5 6" key="1">
    <citation type="submission" date="2018-10" db="EMBL/GenBank/DDBJ databases">
        <title>Ulvibacterium marinum gen. nov., sp. nov., a novel marine bacterium of the family Flavobacteriaceae, isolated from a culture of the green alga Ulva prolifera.</title>
        <authorList>
            <person name="Zhang Z."/>
        </authorList>
    </citation>
    <scope>NUCLEOTIDE SEQUENCE [LARGE SCALE GENOMIC DNA]</scope>
    <source>
        <strain evidence="5 6">CCMM003</strain>
    </source>
</reference>
<protein>
    <recommendedName>
        <fullName evidence="7">Signal transduction histidine kinase internal region domain-containing protein</fullName>
    </recommendedName>
</protein>
<dbReference type="InterPro" id="IPR010559">
    <property type="entry name" value="Sig_transdc_His_kin_internal"/>
</dbReference>
<evidence type="ECO:0000259" key="4">
    <source>
        <dbReference type="Pfam" id="PF07495"/>
    </source>
</evidence>
<feature type="domain" description="Two component regulator three Y" evidence="4">
    <location>
        <begin position="738"/>
        <end position="798"/>
    </location>
</feature>
<dbReference type="Gene3D" id="2.130.10.10">
    <property type="entry name" value="YVTN repeat-like/Quinoprotein amine dehydrogenase"/>
    <property type="match status" value="2"/>
</dbReference>
<dbReference type="OrthoDB" id="9809670at2"/>
<accession>A0A3B0CH86</accession>
<gene>
    <name evidence="5" type="ORF">D7Z94_01325</name>
</gene>
<evidence type="ECO:0000259" key="3">
    <source>
        <dbReference type="Pfam" id="PF06580"/>
    </source>
</evidence>
<keyword evidence="6" id="KW-1185">Reference proteome</keyword>
<dbReference type="InterPro" id="IPR050640">
    <property type="entry name" value="Bact_2-comp_sensor_kinase"/>
</dbReference>
<dbReference type="InterPro" id="IPR013783">
    <property type="entry name" value="Ig-like_fold"/>
</dbReference>
<organism evidence="5 6">
    <name type="scientific">Ulvibacterium marinum</name>
    <dbReference type="NCBI Taxonomy" id="2419782"/>
    <lineage>
        <taxon>Bacteria</taxon>
        <taxon>Pseudomonadati</taxon>
        <taxon>Bacteroidota</taxon>
        <taxon>Flavobacteriia</taxon>
        <taxon>Flavobacteriales</taxon>
        <taxon>Flavobacteriaceae</taxon>
        <taxon>Ulvibacterium</taxon>
    </lineage>
</organism>
<dbReference type="GO" id="GO:0000155">
    <property type="term" value="F:phosphorelay sensor kinase activity"/>
    <property type="evidence" value="ECO:0007669"/>
    <property type="project" value="InterPro"/>
</dbReference>
<dbReference type="InterPro" id="IPR015943">
    <property type="entry name" value="WD40/YVTN_repeat-like_dom_sf"/>
</dbReference>
<dbReference type="Pfam" id="PF07495">
    <property type="entry name" value="Y_Y_Y"/>
    <property type="match status" value="1"/>
</dbReference>
<dbReference type="PANTHER" id="PTHR34220:SF7">
    <property type="entry name" value="SENSOR HISTIDINE KINASE YPDA"/>
    <property type="match status" value="1"/>
</dbReference>
<dbReference type="Proteomes" id="UP000276603">
    <property type="component" value="Unassembled WGS sequence"/>
</dbReference>
<dbReference type="AlphaFoldDB" id="A0A3B0CH86"/>
<dbReference type="GO" id="GO:0016020">
    <property type="term" value="C:membrane"/>
    <property type="evidence" value="ECO:0007669"/>
    <property type="project" value="InterPro"/>
</dbReference>
<dbReference type="Gene3D" id="3.30.565.10">
    <property type="entry name" value="Histidine kinase-like ATPase, C-terminal domain"/>
    <property type="match status" value="1"/>
</dbReference>
<keyword evidence="1" id="KW-0472">Membrane</keyword>
<feature type="domain" description="Signal transduction histidine kinase internal region" evidence="3">
    <location>
        <begin position="845"/>
        <end position="923"/>
    </location>
</feature>
<evidence type="ECO:0000256" key="1">
    <source>
        <dbReference type="SAM" id="Phobius"/>
    </source>
</evidence>
<dbReference type="InterPro" id="IPR036890">
    <property type="entry name" value="HATPase_C_sf"/>
</dbReference>